<reference evidence="3" key="1">
    <citation type="submission" date="2009-09" db="EMBL/GenBank/DDBJ databases">
        <title>The complete chromosome of Sebaldella termitidis ATCC 33386.</title>
        <authorList>
            <consortium name="US DOE Joint Genome Institute (JGI-PGF)"/>
            <person name="Lucas S."/>
            <person name="Copeland A."/>
            <person name="Lapidus A."/>
            <person name="Glavina del Rio T."/>
            <person name="Dalin E."/>
            <person name="Tice H."/>
            <person name="Bruce D."/>
            <person name="Goodwin L."/>
            <person name="Pitluck S."/>
            <person name="Kyrpides N."/>
            <person name="Mavromatis K."/>
            <person name="Ivanova N."/>
            <person name="Mikhailova N."/>
            <person name="Sims D."/>
            <person name="Meincke L."/>
            <person name="Brettin T."/>
            <person name="Detter J.C."/>
            <person name="Han C."/>
            <person name="Larimer F."/>
            <person name="Land M."/>
            <person name="Hauser L."/>
            <person name="Markowitz V."/>
            <person name="Cheng J.F."/>
            <person name="Hugenholtz P."/>
            <person name="Woyke T."/>
            <person name="Wu D."/>
            <person name="Eisen J.A."/>
        </authorList>
    </citation>
    <scope>NUCLEOTIDE SEQUENCE [LARGE SCALE GENOMIC DNA]</scope>
    <source>
        <strain evidence="3">ATCC 33386 / NCTC 11300</strain>
    </source>
</reference>
<dbReference type="STRING" id="526218.Sterm_1286"/>
<gene>
    <name evidence="2" type="ordered locus">Sterm_1286</name>
</gene>
<evidence type="ECO:0000256" key="1">
    <source>
        <dbReference type="SAM" id="SignalP"/>
    </source>
</evidence>
<evidence type="ECO:0000313" key="3">
    <source>
        <dbReference type="Proteomes" id="UP000000845"/>
    </source>
</evidence>
<name>D1AHB8_SEBTE</name>
<keyword evidence="3" id="KW-1185">Reference proteome</keyword>
<feature type="chain" id="PRO_5003020771" description="Lipoprotein" evidence="1">
    <location>
        <begin position="19"/>
        <end position="179"/>
    </location>
</feature>
<reference evidence="2 3" key="2">
    <citation type="journal article" date="2010" name="Stand. Genomic Sci.">
        <title>Complete genome sequence of Sebaldella termitidis type strain (NCTC 11300).</title>
        <authorList>
            <person name="Harmon-Smith M."/>
            <person name="Celia L."/>
            <person name="Chertkov O."/>
            <person name="Lapidus A."/>
            <person name="Copeland A."/>
            <person name="Glavina Del Rio T."/>
            <person name="Nolan M."/>
            <person name="Lucas S."/>
            <person name="Tice H."/>
            <person name="Cheng J.F."/>
            <person name="Han C."/>
            <person name="Detter J.C."/>
            <person name="Bruce D."/>
            <person name="Goodwin L."/>
            <person name="Pitluck S."/>
            <person name="Pati A."/>
            <person name="Liolios K."/>
            <person name="Ivanova N."/>
            <person name="Mavromatis K."/>
            <person name="Mikhailova N."/>
            <person name="Chen A."/>
            <person name="Palaniappan K."/>
            <person name="Land M."/>
            <person name="Hauser L."/>
            <person name="Chang Y.J."/>
            <person name="Jeffries C.D."/>
            <person name="Brettin T."/>
            <person name="Goker M."/>
            <person name="Beck B."/>
            <person name="Bristow J."/>
            <person name="Eisen J.A."/>
            <person name="Markowitz V."/>
            <person name="Hugenholtz P."/>
            <person name="Kyrpides N.C."/>
            <person name="Klenk H.P."/>
            <person name="Chen F."/>
        </authorList>
    </citation>
    <scope>NUCLEOTIDE SEQUENCE [LARGE SCALE GENOMIC DNA]</scope>
    <source>
        <strain evidence="3">ATCC 33386 / NCTC 11300</strain>
    </source>
</reference>
<keyword evidence="1" id="KW-0732">Signal</keyword>
<evidence type="ECO:0000313" key="2">
    <source>
        <dbReference type="EMBL" id="ACZ08152.1"/>
    </source>
</evidence>
<dbReference type="RefSeq" id="WP_012860748.1">
    <property type="nucleotide sequence ID" value="NC_013517.1"/>
</dbReference>
<accession>D1AHB8</accession>
<organism evidence="2 3">
    <name type="scientific">Sebaldella termitidis (strain ATCC 33386 / NCTC 11300)</name>
    <dbReference type="NCBI Taxonomy" id="526218"/>
    <lineage>
        <taxon>Bacteria</taxon>
        <taxon>Fusobacteriati</taxon>
        <taxon>Fusobacteriota</taxon>
        <taxon>Fusobacteriia</taxon>
        <taxon>Fusobacteriales</taxon>
        <taxon>Leptotrichiaceae</taxon>
        <taxon>Sebaldella</taxon>
    </lineage>
</organism>
<dbReference type="Proteomes" id="UP000000845">
    <property type="component" value="Chromosome"/>
</dbReference>
<dbReference type="PROSITE" id="PS51257">
    <property type="entry name" value="PROKAR_LIPOPROTEIN"/>
    <property type="match status" value="1"/>
</dbReference>
<sequence length="179" mass="20964">MKKIILVLFSLIFLTGYSCDPAYIDFLQEANIPEDSKNLKLYEDSSEDYSNNLIFRLGNDLYVYGKKFLKVDDKSYEYLGNGYYKNGETIYFFTRKVAKIKGEHKIKTSVKIKTNGSMKGTSCEGAFHDYTYYLEIDGMKFKNDRKEENFLNLLINHIKSLRDHLFGSFLSEFKYKTSQ</sequence>
<dbReference type="HOGENOM" id="CLU_1609645_0_0_0"/>
<dbReference type="EMBL" id="CP001739">
    <property type="protein sequence ID" value="ACZ08152.1"/>
    <property type="molecule type" value="Genomic_DNA"/>
</dbReference>
<evidence type="ECO:0008006" key="4">
    <source>
        <dbReference type="Google" id="ProtNLM"/>
    </source>
</evidence>
<feature type="signal peptide" evidence="1">
    <location>
        <begin position="1"/>
        <end position="18"/>
    </location>
</feature>
<proteinExistence type="predicted"/>
<protein>
    <recommendedName>
        <fullName evidence="4">Lipoprotein</fullName>
    </recommendedName>
</protein>
<dbReference type="KEGG" id="str:Sterm_1286"/>
<dbReference type="AlphaFoldDB" id="D1AHB8"/>